<reference evidence="1 2" key="1">
    <citation type="submission" date="2018-02" db="EMBL/GenBank/DDBJ databases">
        <title>Acetobacter orientalis genome.</title>
        <authorList>
            <person name="Nakashima N."/>
            <person name="Tamura T."/>
        </authorList>
    </citation>
    <scope>NUCLEOTIDE SEQUENCE [LARGE SCALE GENOMIC DNA]</scope>
    <source>
        <strain evidence="1 2">FAN1</strain>
        <plasmid evidence="2">paof1 fan1 dna</plasmid>
    </source>
</reference>
<keyword evidence="1" id="KW-0614">Plasmid</keyword>
<dbReference type="EMBL" id="AP018516">
    <property type="protein sequence ID" value="BBC81801.1"/>
    <property type="molecule type" value="Genomic_DNA"/>
</dbReference>
<sequence>MRKRTTHLTISFSNLSNYFILFDARWKRLTLPFDYFARSEPDIPLPPLICLSAQ</sequence>
<protein>
    <submittedName>
        <fullName evidence="1">eIF-2-alpha kinase activator GCN1 isoform X2</fullName>
    </submittedName>
</protein>
<accession>A0A2Z5ZMK4</accession>
<dbReference type="KEGG" id="aot:AcetOri_orf00160p"/>
<name>A0A2Z5ZMK4_9PROT</name>
<dbReference type="AlphaFoldDB" id="A0A2Z5ZMK4"/>
<proteinExistence type="predicted"/>
<organism evidence="1 2">
    <name type="scientific">Acetobacter orientalis</name>
    <dbReference type="NCBI Taxonomy" id="146474"/>
    <lineage>
        <taxon>Bacteria</taxon>
        <taxon>Pseudomonadati</taxon>
        <taxon>Pseudomonadota</taxon>
        <taxon>Alphaproteobacteria</taxon>
        <taxon>Acetobacterales</taxon>
        <taxon>Acetobacteraceae</taxon>
        <taxon>Acetobacter</taxon>
    </lineage>
</organism>
<dbReference type="Proteomes" id="UP000270034">
    <property type="component" value="Plasmid pAOF1"/>
</dbReference>
<geneLocation type="plasmid" evidence="2">
    <name>paof1 fan1 dna</name>
</geneLocation>
<gene>
    <name evidence="1" type="ORF">AcetOrient_orf00160p</name>
</gene>
<keyword evidence="1" id="KW-0418">Kinase</keyword>
<evidence type="ECO:0000313" key="2">
    <source>
        <dbReference type="Proteomes" id="UP000270034"/>
    </source>
</evidence>
<keyword evidence="1" id="KW-0808">Transferase</keyword>
<dbReference type="GO" id="GO:0016301">
    <property type="term" value="F:kinase activity"/>
    <property type="evidence" value="ECO:0007669"/>
    <property type="project" value="UniProtKB-KW"/>
</dbReference>
<evidence type="ECO:0000313" key="1">
    <source>
        <dbReference type="EMBL" id="BBC81801.1"/>
    </source>
</evidence>